<keyword evidence="2" id="KW-1185">Reference proteome</keyword>
<evidence type="ECO:0000313" key="1">
    <source>
        <dbReference type="EMBL" id="CAD8176794.1"/>
    </source>
</evidence>
<gene>
    <name evidence="1" type="ORF">PPENT_87.1.T0650264</name>
</gene>
<proteinExistence type="predicted"/>
<dbReference type="EMBL" id="CAJJDO010000065">
    <property type="protein sequence ID" value="CAD8176794.1"/>
    <property type="molecule type" value="Genomic_DNA"/>
</dbReference>
<evidence type="ECO:0000313" key="2">
    <source>
        <dbReference type="Proteomes" id="UP000689195"/>
    </source>
</evidence>
<organism evidence="1 2">
    <name type="scientific">Paramecium pentaurelia</name>
    <dbReference type="NCBI Taxonomy" id="43138"/>
    <lineage>
        <taxon>Eukaryota</taxon>
        <taxon>Sar</taxon>
        <taxon>Alveolata</taxon>
        <taxon>Ciliophora</taxon>
        <taxon>Intramacronucleata</taxon>
        <taxon>Oligohymenophorea</taxon>
        <taxon>Peniculida</taxon>
        <taxon>Parameciidae</taxon>
        <taxon>Paramecium</taxon>
    </lineage>
</organism>
<reference evidence="1" key="1">
    <citation type="submission" date="2021-01" db="EMBL/GenBank/DDBJ databases">
        <authorList>
            <consortium name="Genoscope - CEA"/>
            <person name="William W."/>
        </authorList>
    </citation>
    <scope>NUCLEOTIDE SEQUENCE</scope>
</reference>
<accession>A0A8S1VHV3</accession>
<name>A0A8S1VHV3_9CILI</name>
<sequence length="116" mass="13916">MKGTQETWNKLFAYKSGSSDNLHLINVITVHQQLKMIHVKLKHANWLQTKQMVHADHFQKVVSIMEMEDVLIQKLVIQLVQVIQVFQNFVKLLFLEIYFSCMQCEIMYRQYYSHKE</sequence>
<comment type="caution">
    <text evidence="1">The sequence shown here is derived from an EMBL/GenBank/DDBJ whole genome shotgun (WGS) entry which is preliminary data.</text>
</comment>
<protein>
    <submittedName>
        <fullName evidence="1">Uncharacterized protein</fullName>
    </submittedName>
</protein>
<dbReference type="Proteomes" id="UP000689195">
    <property type="component" value="Unassembled WGS sequence"/>
</dbReference>
<dbReference type="AlphaFoldDB" id="A0A8S1VHV3"/>